<dbReference type="KEGG" id="nvi:100120625"/>
<dbReference type="EnsemblMetazoa" id="XM_016981134">
    <property type="protein sequence ID" value="XP_016836623"/>
    <property type="gene ID" value="LOC100120625"/>
</dbReference>
<accession>A0A7M7INU7</accession>
<dbReference type="InParanoid" id="A0A7M7INU7"/>
<evidence type="ECO:0000313" key="5">
    <source>
        <dbReference type="EnsemblMetazoa" id="XP_016836623"/>
    </source>
</evidence>
<evidence type="ECO:0000256" key="2">
    <source>
        <dbReference type="ARBA" id="ARBA00024195"/>
    </source>
</evidence>
<feature type="signal peptide" evidence="3">
    <location>
        <begin position="1"/>
        <end position="25"/>
    </location>
</feature>
<keyword evidence="3" id="KW-0732">Signal</keyword>
<dbReference type="SMART" id="SM00020">
    <property type="entry name" value="Tryp_SPc"/>
    <property type="match status" value="1"/>
</dbReference>
<proteinExistence type="inferred from homology"/>
<dbReference type="SUPFAM" id="SSF50494">
    <property type="entry name" value="Trypsin-like serine proteases"/>
    <property type="match status" value="1"/>
</dbReference>
<keyword evidence="6" id="KW-1185">Reference proteome</keyword>
<dbReference type="InterPro" id="IPR001254">
    <property type="entry name" value="Trypsin_dom"/>
</dbReference>
<dbReference type="GO" id="GO:0004252">
    <property type="term" value="F:serine-type endopeptidase activity"/>
    <property type="evidence" value="ECO:0007669"/>
    <property type="project" value="InterPro"/>
</dbReference>
<dbReference type="PANTHER" id="PTHR24256">
    <property type="entry name" value="TRYPTASE-RELATED"/>
    <property type="match status" value="1"/>
</dbReference>
<dbReference type="RefSeq" id="XP_016836623.1">
    <property type="nucleotide sequence ID" value="XM_016981134.3"/>
</dbReference>
<dbReference type="InterPro" id="IPR001314">
    <property type="entry name" value="Peptidase_S1A"/>
</dbReference>
<dbReference type="PROSITE" id="PS00134">
    <property type="entry name" value="TRYPSIN_HIS"/>
    <property type="match status" value="1"/>
</dbReference>
<dbReference type="SMR" id="A0A7M7INU7"/>
<dbReference type="PRINTS" id="PR00722">
    <property type="entry name" value="CHYMOTRYPSIN"/>
</dbReference>
<protein>
    <recommendedName>
        <fullName evidence="4">Peptidase S1 domain-containing protein</fullName>
    </recommendedName>
</protein>
<dbReference type="GeneID" id="100120625"/>
<dbReference type="GO" id="GO:0006508">
    <property type="term" value="P:proteolysis"/>
    <property type="evidence" value="ECO:0007669"/>
    <property type="project" value="InterPro"/>
</dbReference>
<feature type="domain" description="Peptidase S1" evidence="4">
    <location>
        <begin position="26"/>
        <end position="179"/>
    </location>
</feature>
<keyword evidence="1" id="KW-1015">Disulfide bond</keyword>
<dbReference type="PROSITE" id="PS50240">
    <property type="entry name" value="TRYPSIN_DOM"/>
    <property type="match status" value="1"/>
</dbReference>
<comment type="similarity">
    <text evidence="2">Belongs to the peptidase S1 family. CLIP subfamily.</text>
</comment>
<sequence length="179" mass="20176">MRSISGILLLLISWTTLLSCNGVSAIINGKNISTGQEPHQFPYLVSFVNSTIDHWCGGLIVSDQYVLTAAHCVMKDNKTFYDIPRLIVSGVHQLNINENSKVVVEVEEIFVDERYDHFMWAYGVVPEYDWALLKLKAKLDIKNNPNLSIIELPKKIPGTDHYDTYLNVTASSQVSVTFD</sequence>
<reference evidence="5" key="1">
    <citation type="submission" date="2021-01" db="UniProtKB">
        <authorList>
            <consortium name="EnsemblMetazoa"/>
        </authorList>
    </citation>
    <scope>IDENTIFICATION</scope>
</reference>
<dbReference type="Gene3D" id="2.40.10.10">
    <property type="entry name" value="Trypsin-like serine proteases"/>
    <property type="match status" value="1"/>
</dbReference>
<dbReference type="InterPro" id="IPR009003">
    <property type="entry name" value="Peptidase_S1_PA"/>
</dbReference>
<feature type="chain" id="PRO_5029701785" description="Peptidase S1 domain-containing protein" evidence="3">
    <location>
        <begin position="26"/>
        <end position="179"/>
    </location>
</feature>
<dbReference type="OrthoDB" id="8725585at2759"/>
<evidence type="ECO:0000259" key="4">
    <source>
        <dbReference type="PROSITE" id="PS50240"/>
    </source>
</evidence>
<evidence type="ECO:0000256" key="1">
    <source>
        <dbReference type="ARBA" id="ARBA00023157"/>
    </source>
</evidence>
<evidence type="ECO:0000256" key="3">
    <source>
        <dbReference type="SAM" id="SignalP"/>
    </source>
</evidence>
<name>A0A7M7INU7_NASVI</name>
<dbReference type="InterPro" id="IPR018114">
    <property type="entry name" value="TRYPSIN_HIS"/>
</dbReference>
<organism evidence="5 6">
    <name type="scientific">Nasonia vitripennis</name>
    <name type="common">Parasitic wasp</name>
    <dbReference type="NCBI Taxonomy" id="7425"/>
    <lineage>
        <taxon>Eukaryota</taxon>
        <taxon>Metazoa</taxon>
        <taxon>Ecdysozoa</taxon>
        <taxon>Arthropoda</taxon>
        <taxon>Hexapoda</taxon>
        <taxon>Insecta</taxon>
        <taxon>Pterygota</taxon>
        <taxon>Neoptera</taxon>
        <taxon>Endopterygota</taxon>
        <taxon>Hymenoptera</taxon>
        <taxon>Apocrita</taxon>
        <taxon>Proctotrupomorpha</taxon>
        <taxon>Chalcidoidea</taxon>
        <taxon>Pteromalidae</taxon>
        <taxon>Pteromalinae</taxon>
        <taxon>Nasonia</taxon>
    </lineage>
</organism>
<dbReference type="Proteomes" id="UP000002358">
    <property type="component" value="Chromosome 1"/>
</dbReference>
<dbReference type="AlphaFoldDB" id="A0A7M7INU7"/>
<dbReference type="Pfam" id="PF00089">
    <property type="entry name" value="Trypsin"/>
    <property type="match status" value="1"/>
</dbReference>
<dbReference type="InterPro" id="IPR043504">
    <property type="entry name" value="Peptidase_S1_PA_chymotrypsin"/>
</dbReference>
<evidence type="ECO:0000313" key="6">
    <source>
        <dbReference type="Proteomes" id="UP000002358"/>
    </source>
</evidence>
<dbReference type="PROSITE" id="PS51257">
    <property type="entry name" value="PROKAR_LIPOPROTEIN"/>
    <property type="match status" value="1"/>
</dbReference>
<dbReference type="InterPro" id="IPR051487">
    <property type="entry name" value="Ser/Thr_Proteases_Immune/Dev"/>
</dbReference>